<dbReference type="CDD" id="cd04301">
    <property type="entry name" value="NAT_SF"/>
    <property type="match status" value="1"/>
</dbReference>
<evidence type="ECO:0000313" key="3">
    <source>
        <dbReference type="EMBL" id="CAE0611547.1"/>
    </source>
</evidence>
<organism evidence="3">
    <name type="scientific">Picocystis salinarum</name>
    <dbReference type="NCBI Taxonomy" id="88271"/>
    <lineage>
        <taxon>Eukaryota</taxon>
        <taxon>Viridiplantae</taxon>
        <taxon>Chlorophyta</taxon>
        <taxon>Picocystophyceae</taxon>
        <taxon>Picocystales</taxon>
        <taxon>Picocystaceae</taxon>
        <taxon>Picocystis</taxon>
    </lineage>
</organism>
<dbReference type="PROSITE" id="PS51186">
    <property type="entry name" value="GNAT"/>
    <property type="match status" value="1"/>
</dbReference>
<dbReference type="SUPFAM" id="SSF55729">
    <property type="entry name" value="Acyl-CoA N-acyltransferases (Nat)"/>
    <property type="match status" value="1"/>
</dbReference>
<proteinExistence type="predicted"/>
<name>A0A7S3XEL0_9CHLO</name>
<feature type="region of interest" description="Disordered" evidence="1">
    <location>
        <begin position="1"/>
        <end position="43"/>
    </location>
</feature>
<gene>
    <name evidence="3" type="ORF">PSAL00342_LOCUS5382</name>
</gene>
<reference evidence="3" key="1">
    <citation type="submission" date="2021-01" db="EMBL/GenBank/DDBJ databases">
        <authorList>
            <person name="Corre E."/>
            <person name="Pelletier E."/>
            <person name="Niang G."/>
            <person name="Scheremetjew M."/>
            <person name="Finn R."/>
            <person name="Kale V."/>
            <person name="Holt S."/>
            <person name="Cochrane G."/>
            <person name="Meng A."/>
            <person name="Brown T."/>
            <person name="Cohen L."/>
        </authorList>
    </citation>
    <scope>NUCLEOTIDE SEQUENCE</scope>
    <source>
        <strain evidence="3">CCMP1897</strain>
    </source>
</reference>
<evidence type="ECO:0000259" key="2">
    <source>
        <dbReference type="PROSITE" id="PS51186"/>
    </source>
</evidence>
<dbReference type="InterPro" id="IPR016181">
    <property type="entry name" value="Acyl_CoA_acyltransferase"/>
</dbReference>
<evidence type="ECO:0000256" key="1">
    <source>
        <dbReference type="SAM" id="MobiDB-lite"/>
    </source>
</evidence>
<dbReference type="InterPro" id="IPR000182">
    <property type="entry name" value="GNAT_dom"/>
</dbReference>
<accession>A0A7S3XEL0</accession>
<protein>
    <recommendedName>
        <fullName evidence="2">N-acetyltransferase domain-containing protein</fullName>
    </recommendedName>
</protein>
<dbReference type="EMBL" id="HBIS01005965">
    <property type="protein sequence ID" value="CAE0611547.1"/>
    <property type="molecule type" value="Transcribed_RNA"/>
</dbReference>
<dbReference type="Pfam" id="PF00583">
    <property type="entry name" value="Acetyltransf_1"/>
    <property type="match status" value="1"/>
</dbReference>
<dbReference type="AlphaFoldDB" id="A0A7S3XEL0"/>
<feature type="compositionally biased region" description="Basic residues" evidence="1">
    <location>
        <begin position="32"/>
        <end position="41"/>
    </location>
</feature>
<dbReference type="Gene3D" id="3.40.630.30">
    <property type="match status" value="1"/>
</dbReference>
<feature type="domain" description="N-acetyltransferase" evidence="2">
    <location>
        <begin position="107"/>
        <end position="309"/>
    </location>
</feature>
<sequence length="327" mass="36599">MEVCVAGGVVGSQAPRPTSKGRGFPSVLPGHVHPRRPHANRNRSEGWKMECSLPVVPVPVEASVRLVHGWFRDVLRNTCAHEWNRRNTTSPGLRSASQAEAQGAMDLRVVQMEPKHYVQMERLQKICYPTLGEWELMNRDHFQRHHETFPEGQHVAVDLRTGDVVGMSSGLFVHFDLDRPQHTFQDITDQLTFAGHDPLGEYYYGADISVHPEYRRKGLGSKLYNARKNVAVQCNKRGVIAGGLLPGYVRCKGQMDVRTYVDKVIQGELADPTLTFQLCNGFQVRGLLSQYLADSASDNWATLLYWENPGYEPSKAGRTKTAAHPAG</sequence>
<dbReference type="GO" id="GO:0016747">
    <property type="term" value="F:acyltransferase activity, transferring groups other than amino-acyl groups"/>
    <property type="evidence" value="ECO:0007669"/>
    <property type="project" value="InterPro"/>
</dbReference>